<dbReference type="RefSeq" id="XP_060672518.1">
    <property type="nucleotide sequence ID" value="XM_060816535.1"/>
</dbReference>
<dbReference type="PANTHER" id="PTHR33052">
    <property type="entry name" value="DUF4228 DOMAIN PROTEIN-RELATED"/>
    <property type="match status" value="1"/>
</dbReference>
<evidence type="ECO:0000313" key="1">
    <source>
        <dbReference type="Proteomes" id="UP001652623"/>
    </source>
</evidence>
<gene>
    <name evidence="2" type="primary">LOC107417109</name>
</gene>
<protein>
    <submittedName>
        <fullName evidence="2">Uncharacterized protein LOC107417109</fullName>
    </submittedName>
</protein>
<reference evidence="2" key="1">
    <citation type="submission" date="2025-08" db="UniProtKB">
        <authorList>
            <consortium name="RefSeq"/>
        </authorList>
    </citation>
    <scope>IDENTIFICATION</scope>
    <source>
        <tissue evidence="2">Seedling</tissue>
    </source>
</reference>
<dbReference type="InterPro" id="IPR025322">
    <property type="entry name" value="PADRE_dom"/>
</dbReference>
<accession>A0ABM4A705</accession>
<dbReference type="GeneID" id="107417109"/>
<sequence>MGNYVSCTLSTPGIGKQHCKATKVIFPGGEVRQFYTPTKAAELMLEMPNFFVVNTMSLRIGRRFSALNADEDLEMGNVYVMFPMKRVNSVVTAGDMGALFITANSAAKQRVSGGKVKLLPESGVEVALQQKFVEEYANDCGNKDPTPAPKLNLDDIEEFSTPEFIHRMSMCRSKKPLLETIAEEPVWIR</sequence>
<keyword evidence="1" id="KW-1185">Reference proteome</keyword>
<evidence type="ECO:0000313" key="2">
    <source>
        <dbReference type="RefSeq" id="XP_060672518.1"/>
    </source>
</evidence>
<dbReference type="Proteomes" id="UP001652623">
    <property type="component" value="Chromosome 4"/>
</dbReference>
<proteinExistence type="predicted"/>
<dbReference type="Pfam" id="PF14009">
    <property type="entry name" value="PADRE"/>
    <property type="match status" value="1"/>
</dbReference>
<name>A0ABM4A705_ZIZJJ</name>
<organism evidence="1 2">
    <name type="scientific">Ziziphus jujuba</name>
    <name type="common">Chinese jujube</name>
    <name type="synonym">Ziziphus sativa</name>
    <dbReference type="NCBI Taxonomy" id="326968"/>
    <lineage>
        <taxon>Eukaryota</taxon>
        <taxon>Viridiplantae</taxon>
        <taxon>Streptophyta</taxon>
        <taxon>Embryophyta</taxon>
        <taxon>Tracheophyta</taxon>
        <taxon>Spermatophyta</taxon>
        <taxon>Magnoliopsida</taxon>
        <taxon>eudicotyledons</taxon>
        <taxon>Gunneridae</taxon>
        <taxon>Pentapetalae</taxon>
        <taxon>rosids</taxon>
        <taxon>fabids</taxon>
        <taxon>Rosales</taxon>
        <taxon>Rhamnaceae</taxon>
        <taxon>Paliureae</taxon>
        <taxon>Ziziphus</taxon>
    </lineage>
</organism>